<proteinExistence type="predicted"/>
<dbReference type="EMBL" id="VSSQ01012321">
    <property type="protein sequence ID" value="MPM48950.1"/>
    <property type="molecule type" value="Genomic_DNA"/>
</dbReference>
<name>A0A645A702_9ZZZZ</name>
<comment type="caution">
    <text evidence="1">The sequence shown here is derived from an EMBL/GenBank/DDBJ whole genome shotgun (WGS) entry which is preliminary data.</text>
</comment>
<sequence length="98" mass="10949">MCDEGHPALALLKVSILASRPFRGDGQNMPVLKDLETGIHGTSTHILPVDGNALPHIHQVGHELLFPQLLFGKCVQRPRLEECIEHRSFQIRGVVHHH</sequence>
<gene>
    <name evidence="1" type="ORF">SDC9_95677</name>
</gene>
<protein>
    <submittedName>
        <fullName evidence="1">Uncharacterized protein</fullName>
    </submittedName>
</protein>
<evidence type="ECO:0000313" key="1">
    <source>
        <dbReference type="EMBL" id="MPM48950.1"/>
    </source>
</evidence>
<dbReference type="AlphaFoldDB" id="A0A645A702"/>
<organism evidence="1">
    <name type="scientific">bioreactor metagenome</name>
    <dbReference type="NCBI Taxonomy" id="1076179"/>
    <lineage>
        <taxon>unclassified sequences</taxon>
        <taxon>metagenomes</taxon>
        <taxon>ecological metagenomes</taxon>
    </lineage>
</organism>
<reference evidence="1" key="1">
    <citation type="submission" date="2019-08" db="EMBL/GenBank/DDBJ databases">
        <authorList>
            <person name="Kucharzyk K."/>
            <person name="Murdoch R.W."/>
            <person name="Higgins S."/>
            <person name="Loffler F."/>
        </authorList>
    </citation>
    <scope>NUCLEOTIDE SEQUENCE</scope>
</reference>
<accession>A0A645A702</accession>